<comment type="caution">
    <text evidence="1">The sequence shown here is derived from an EMBL/GenBank/DDBJ whole genome shotgun (WGS) entry which is preliminary data.</text>
</comment>
<evidence type="ECO:0000313" key="2">
    <source>
        <dbReference type="Proteomes" id="UP001186974"/>
    </source>
</evidence>
<evidence type="ECO:0000313" key="1">
    <source>
        <dbReference type="EMBL" id="KAK3062879.1"/>
    </source>
</evidence>
<reference evidence="1" key="1">
    <citation type="submission" date="2024-09" db="EMBL/GenBank/DDBJ databases">
        <title>Black Yeasts Isolated from many extreme environments.</title>
        <authorList>
            <person name="Coleine C."/>
            <person name="Stajich J.E."/>
            <person name="Selbmann L."/>
        </authorList>
    </citation>
    <scope>NUCLEOTIDE SEQUENCE</scope>
    <source>
        <strain evidence="1">CCFEE 5737</strain>
    </source>
</reference>
<gene>
    <name evidence="1" type="ORF">LTS18_003184</name>
</gene>
<dbReference type="EMBL" id="JAWDJW010007088">
    <property type="protein sequence ID" value="KAK3062879.1"/>
    <property type="molecule type" value="Genomic_DNA"/>
</dbReference>
<sequence>MARSSARKRQTTLNFSPMPSSSPGAAALSPQVRNRAAAVEYVGSSVKRRKIAQEEVMQDVAQALPTPRKSSQAQGNSSAQKDELYDITSSDDNVITVRPSQRPKVNPKQTRMGFGQPVLANGGRARTKQRTRGSGLFSSDPVNGAAANSGSESSKWGSEEEVAPPAPPPSSAPASERRSARARGKAPVVEIDGDVTARRSNRSGKGRKSVVELSSEDEEEDGLPSPSKLKNVKGTNGDEDIGEAESSAGEMPVSSAVKPRQGRRQSKKEAWIVDDDEGVVEASAKSSKRSARKAVARSKKARGESWINDDEDNEQEEVERSPTSSKRKRKRHTIDEPENTDDEDLASSKRLHRRNGNQQETEDLEEDL</sequence>
<accession>A0ACC3D7I7</accession>
<feature type="non-terminal residue" evidence="1">
    <location>
        <position position="368"/>
    </location>
</feature>
<proteinExistence type="predicted"/>
<protein>
    <submittedName>
        <fullName evidence="1">Uncharacterized protein</fullName>
    </submittedName>
</protein>
<organism evidence="1 2">
    <name type="scientific">Coniosporium uncinatum</name>
    <dbReference type="NCBI Taxonomy" id="93489"/>
    <lineage>
        <taxon>Eukaryota</taxon>
        <taxon>Fungi</taxon>
        <taxon>Dikarya</taxon>
        <taxon>Ascomycota</taxon>
        <taxon>Pezizomycotina</taxon>
        <taxon>Dothideomycetes</taxon>
        <taxon>Dothideomycetes incertae sedis</taxon>
        <taxon>Coniosporium</taxon>
    </lineage>
</organism>
<name>A0ACC3D7I7_9PEZI</name>
<keyword evidence="2" id="KW-1185">Reference proteome</keyword>
<dbReference type="Proteomes" id="UP001186974">
    <property type="component" value="Unassembled WGS sequence"/>
</dbReference>